<protein>
    <submittedName>
        <fullName evidence="1">Uncharacterized protein</fullName>
    </submittedName>
</protein>
<evidence type="ECO:0000313" key="2">
    <source>
        <dbReference type="Proteomes" id="UP000034103"/>
    </source>
</evidence>
<dbReference type="EMBL" id="CP011304">
    <property type="protein sequence ID" value="AKE65382.1"/>
    <property type="molecule type" value="Genomic_DNA"/>
</dbReference>
<gene>
    <name evidence="1" type="ORF">MYAER_3042</name>
</gene>
<sequence length="42" mass="4704">MRAKTGSYSQFSGLGLTLDRLSEQFNHPLIKIEMPIKASPQI</sequence>
<dbReference type="PATRIC" id="fig|1641812.3.peg.3148"/>
<accession>A0A0F6U5N0</accession>
<organism evidence="1 2">
    <name type="scientific">Microcystis aeruginosa NIES-2549</name>
    <dbReference type="NCBI Taxonomy" id="1641812"/>
    <lineage>
        <taxon>Bacteria</taxon>
        <taxon>Bacillati</taxon>
        <taxon>Cyanobacteriota</taxon>
        <taxon>Cyanophyceae</taxon>
        <taxon>Oscillatoriophycideae</taxon>
        <taxon>Chroococcales</taxon>
        <taxon>Microcystaceae</taxon>
        <taxon>Microcystis</taxon>
    </lineage>
</organism>
<reference evidence="1 2" key="1">
    <citation type="journal article" date="2015" name="Genome Announc.">
        <title>Complete Genome Sequence of Microcystis aeruginosa NIES-2549, a Bloom-Forming Cyanobacterium from Lake Kasumigaura, Japan.</title>
        <authorList>
            <person name="Yamaguchi H."/>
            <person name="Suzuki S."/>
            <person name="Tanabe Y."/>
            <person name="Osana Y."/>
            <person name="Shimura Y."/>
            <person name="Ishida K."/>
            <person name="Kawachi M."/>
        </authorList>
    </citation>
    <scope>NUCLEOTIDE SEQUENCE [LARGE SCALE GENOMIC DNA]</scope>
    <source>
        <strain evidence="1 2">NIES-2549</strain>
    </source>
</reference>
<dbReference type="HOGENOM" id="CLU_3254037_0_0_3"/>
<evidence type="ECO:0000313" key="1">
    <source>
        <dbReference type="EMBL" id="AKE65382.1"/>
    </source>
</evidence>
<name>A0A0F6U5N0_MICAE</name>
<proteinExistence type="predicted"/>
<dbReference type="AlphaFoldDB" id="A0A0F6U5N0"/>
<dbReference type="Proteomes" id="UP000034103">
    <property type="component" value="Chromosome"/>
</dbReference>